<dbReference type="Gene3D" id="1.20.140.10">
    <property type="entry name" value="Butyryl-CoA Dehydrogenase, subunit A, domain 3"/>
    <property type="match status" value="1"/>
</dbReference>
<dbReference type="GO" id="GO:0055088">
    <property type="term" value="P:lipid homeostasis"/>
    <property type="evidence" value="ECO:0007669"/>
    <property type="project" value="TreeGrafter"/>
</dbReference>
<dbReference type="GO" id="GO:0033540">
    <property type="term" value="P:fatty acid beta-oxidation using acyl-CoA oxidase"/>
    <property type="evidence" value="ECO:0007669"/>
    <property type="project" value="TreeGrafter"/>
</dbReference>
<dbReference type="InterPro" id="IPR055060">
    <property type="entry name" value="ACOX_C_alpha1"/>
</dbReference>
<dbReference type="AlphaFoldDB" id="A0A9P6CM85"/>
<dbReference type="GO" id="GO:0005504">
    <property type="term" value="F:fatty acid binding"/>
    <property type="evidence" value="ECO:0007669"/>
    <property type="project" value="TreeGrafter"/>
</dbReference>
<dbReference type="SUPFAM" id="SSF56645">
    <property type="entry name" value="Acyl-CoA dehydrogenase NM domain-like"/>
    <property type="match status" value="1"/>
</dbReference>
<dbReference type="SUPFAM" id="SSF47203">
    <property type="entry name" value="Acyl-CoA dehydrogenase C-terminal domain-like"/>
    <property type="match status" value="1"/>
</dbReference>
<proteinExistence type="predicted"/>
<accession>A0A9P6CM85</accession>
<dbReference type="InterPro" id="IPR036250">
    <property type="entry name" value="AcylCo_DH-like_C"/>
</dbReference>
<dbReference type="InterPro" id="IPR009100">
    <property type="entry name" value="AcylCoA_DH/oxidase_NM_dom_sf"/>
</dbReference>
<dbReference type="PANTHER" id="PTHR10909:SF382">
    <property type="entry name" value="ACYL-COENZYME A OXIDASE"/>
    <property type="match status" value="1"/>
</dbReference>
<feature type="domain" description="Acyl-CoA oxidase C-alpha1" evidence="1">
    <location>
        <begin position="259"/>
        <end position="381"/>
    </location>
</feature>
<evidence type="ECO:0000313" key="2">
    <source>
        <dbReference type="EMBL" id="KAF9467065.1"/>
    </source>
</evidence>
<evidence type="ECO:0000259" key="1">
    <source>
        <dbReference type="Pfam" id="PF22924"/>
    </source>
</evidence>
<sequence length="559" mass="62341">MRSTYQLAKTELWQLLPENMAPEDRVRLTYERCRSIVQHFKLTAEDILNITPKYWELHNDPLLVMDGAASTLLTIHYNLCIGTLAMYLNHRPDLRDTVDRLLSFEWNGQYCLTELGHGLDVINMETTASLLPSGDFEINTPVDRAAKFMPPTAPSGTPCVSIVHARLLVGGEDFGPKVFLIKLHNGKEMSKGVVSKVLHPRGGSRPVKHCLTYFNRVRVPPTALLGSLERPKDIRAAFFFNISRVIAGTLGMGAFGISSMRTSSYIASKYSQRRRVIDASTKRPREIISFVTQYTPILSAVAQTFVLEKFGEAMRDMYVAAETLVMKHFIAAIFKTTVVKISATALPLLGLRCGAQGLFEANQISVLTADMRGATIAEGDVLGISIRFAIELLLGRLSSPPTRFPDSLLHSHEEGLLMELRTKMASFSDHRSALVERSLLPHCQPLIEAIGLRLAYDAAREQGIDTDILGMFVASAIASDAPWYLENSKLTRGKQIEMEVDVASALLPRLEYLLEKLDVEPYATAPIVSNRRWDRYVETLETHGEELVGFEVHELPSKL</sequence>
<dbReference type="InterPro" id="IPR012258">
    <property type="entry name" value="Acyl-CoA_oxidase"/>
</dbReference>
<keyword evidence="3" id="KW-1185">Reference proteome</keyword>
<dbReference type="Proteomes" id="UP000807353">
    <property type="component" value="Unassembled WGS sequence"/>
</dbReference>
<protein>
    <submittedName>
        <fullName evidence="2">Acyl-CoA dehydrogenase NM domain-like protein</fullName>
    </submittedName>
</protein>
<dbReference type="InterPro" id="IPR046373">
    <property type="entry name" value="Acyl-CoA_Oxase/DH_mid-dom_sf"/>
</dbReference>
<gene>
    <name evidence="2" type="ORF">BDZ94DRAFT_1211435</name>
</gene>
<dbReference type="Pfam" id="PF22924">
    <property type="entry name" value="ACOX_C_alpha1"/>
    <property type="match status" value="1"/>
</dbReference>
<dbReference type="PANTHER" id="PTHR10909">
    <property type="entry name" value="ELECTRON TRANSPORT OXIDOREDUCTASE"/>
    <property type="match status" value="1"/>
</dbReference>
<dbReference type="GO" id="GO:0003997">
    <property type="term" value="F:acyl-CoA oxidase activity"/>
    <property type="evidence" value="ECO:0007669"/>
    <property type="project" value="InterPro"/>
</dbReference>
<dbReference type="OrthoDB" id="538336at2759"/>
<name>A0A9P6CM85_9AGAR</name>
<dbReference type="Gene3D" id="2.40.110.10">
    <property type="entry name" value="Butyryl-CoA Dehydrogenase, subunit A, domain 2"/>
    <property type="match status" value="1"/>
</dbReference>
<reference evidence="2" key="1">
    <citation type="submission" date="2020-11" db="EMBL/GenBank/DDBJ databases">
        <authorList>
            <consortium name="DOE Joint Genome Institute"/>
            <person name="Ahrendt S."/>
            <person name="Riley R."/>
            <person name="Andreopoulos W."/>
            <person name="Labutti K."/>
            <person name="Pangilinan J."/>
            <person name="Ruiz-Duenas F.J."/>
            <person name="Barrasa J.M."/>
            <person name="Sanchez-Garcia M."/>
            <person name="Camarero S."/>
            <person name="Miyauchi S."/>
            <person name="Serrano A."/>
            <person name="Linde D."/>
            <person name="Babiker R."/>
            <person name="Drula E."/>
            <person name="Ayuso-Fernandez I."/>
            <person name="Pacheco R."/>
            <person name="Padilla G."/>
            <person name="Ferreira P."/>
            <person name="Barriuso J."/>
            <person name="Kellner H."/>
            <person name="Castanera R."/>
            <person name="Alfaro M."/>
            <person name="Ramirez L."/>
            <person name="Pisabarro A.G."/>
            <person name="Kuo A."/>
            <person name="Tritt A."/>
            <person name="Lipzen A."/>
            <person name="He G."/>
            <person name="Yan M."/>
            <person name="Ng V."/>
            <person name="Cullen D."/>
            <person name="Martin F."/>
            <person name="Rosso M.-N."/>
            <person name="Henrissat B."/>
            <person name="Hibbett D."/>
            <person name="Martinez A.T."/>
            <person name="Grigoriev I.V."/>
        </authorList>
    </citation>
    <scope>NUCLEOTIDE SEQUENCE</scope>
    <source>
        <strain evidence="2">CBS 247.69</strain>
    </source>
</reference>
<comment type="caution">
    <text evidence="2">The sequence shown here is derived from an EMBL/GenBank/DDBJ whole genome shotgun (WGS) entry which is preliminary data.</text>
</comment>
<evidence type="ECO:0000313" key="3">
    <source>
        <dbReference type="Proteomes" id="UP000807353"/>
    </source>
</evidence>
<dbReference type="GO" id="GO:0071949">
    <property type="term" value="F:FAD binding"/>
    <property type="evidence" value="ECO:0007669"/>
    <property type="project" value="InterPro"/>
</dbReference>
<organism evidence="2 3">
    <name type="scientific">Collybia nuda</name>
    <dbReference type="NCBI Taxonomy" id="64659"/>
    <lineage>
        <taxon>Eukaryota</taxon>
        <taxon>Fungi</taxon>
        <taxon>Dikarya</taxon>
        <taxon>Basidiomycota</taxon>
        <taxon>Agaricomycotina</taxon>
        <taxon>Agaricomycetes</taxon>
        <taxon>Agaricomycetidae</taxon>
        <taxon>Agaricales</taxon>
        <taxon>Tricholomatineae</taxon>
        <taxon>Clitocybaceae</taxon>
        <taxon>Collybia</taxon>
    </lineage>
</organism>
<dbReference type="EMBL" id="MU150238">
    <property type="protein sequence ID" value="KAF9467065.1"/>
    <property type="molecule type" value="Genomic_DNA"/>
</dbReference>
<dbReference type="GO" id="GO:0005777">
    <property type="term" value="C:peroxisome"/>
    <property type="evidence" value="ECO:0007669"/>
    <property type="project" value="InterPro"/>
</dbReference>